<accession>A0ACC0B3M5</accession>
<dbReference type="Proteomes" id="UP001060085">
    <property type="component" value="Linkage Group LG04"/>
</dbReference>
<gene>
    <name evidence="1" type="ORF">M9H77_17095</name>
</gene>
<keyword evidence="2" id="KW-1185">Reference proteome</keyword>
<organism evidence="1 2">
    <name type="scientific">Catharanthus roseus</name>
    <name type="common">Madagascar periwinkle</name>
    <name type="synonym">Vinca rosea</name>
    <dbReference type="NCBI Taxonomy" id="4058"/>
    <lineage>
        <taxon>Eukaryota</taxon>
        <taxon>Viridiplantae</taxon>
        <taxon>Streptophyta</taxon>
        <taxon>Embryophyta</taxon>
        <taxon>Tracheophyta</taxon>
        <taxon>Spermatophyta</taxon>
        <taxon>Magnoliopsida</taxon>
        <taxon>eudicotyledons</taxon>
        <taxon>Gunneridae</taxon>
        <taxon>Pentapetalae</taxon>
        <taxon>asterids</taxon>
        <taxon>lamiids</taxon>
        <taxon>Gentianales</taxon>
        <taxon>Apocynaceae</taxon>
        <taxon>Rauvolfioideae</taxon>
        <taxon>Vinceae</taxon>
        <taxon>Catharanthinae</taxon>
        <taxon>Catharanthus</taxon>
    </lineage>
</organism>
<dbReference type="EMBL" id="CM044704">
    <property type="protein sequence ID" value="KAI5667242.1"/>
    <property type="molecule type" value="Genomic_DNA"/>
</dbReference>
<proteinExistence type="predicted"/>
<evidence type="ECO:0000313" key="2">
    <source>
        <dbReference type="Proteomes" id="UP001060085"/>
    </source>
</evidence>
<comment type="caution">
    <text evidence="1">The sequence shown here is derived from an EMBL/GenBank/DDBJ whole genome shotgun (WGS) entry which is preliminary data.</text>
</comment>
<reference evidence="2" key="1">
    <citation type="journal article" date="2023" name="Nat. Plants">
        <title>Single-cell RNA sequencing provides a high-resolution roadmap for understanding the multicellular compartmentation of specialized metabolism.</title>
        <authorList>
            <person name="Sun S."/>
            <person name="Shen X."/>
            <person name="Li Y."/>
            <person name="Li Y."/>
            <person name="Wang S."/>
            <person name="Li R."/>
            <person name="Zhang H."/>
            <person name="Shen G."/>
            <person name="Guo B."/>
            <person name="Wei J."/>
            <person name="Xu J."/>
            <person name="St-Pierre B."/>
            <person name="Chen S."/>
            <person name="Sun C."/>
        </authorList>
    </citation>
    <scope>NUCLEOTIDE SEQUENCE [LARGE SCALE GENOMIC DNA]</scope>
</reference>
<protein>
    <submittedName>
        <fullName evidence="1">Uncharacterized protein</fullName>
    </submittedName>
</protein>
<evidence type="ECO:0000313" key="1">
    <source>
        <dbReference type="EMBL" id="KAI5667242.1"/>
    </source>
</evidence>
<sequence length="263" mass="29548">MITRNHQFVVFCSNSAVISESETEDEEKEDTDDEFDDGLNSPAIMGSGAPPVRRRRSRYRKLYPGEKKGITEEMRFVAMKLRNSGKPKKTKNGGKSSGSDEEPKNEALDSGDDESDKSASEEEAEVDNVGGNGNGETWQPSMEGFLKYLVDNAYFRKTGLERSESLSKDLEWFSQEGNVVPEPSNPGITYVKYLEELGEKSPSLFLSHFYNIYFAHITGGQVIAKKVSDKLLEGRDLQFYTWEGEEQELLKSVREKLNAVGEV</sequence>
<name>A0ACC0B3M5_CATRO</name>